<feature type="compositionally biased region" description="Basic and acidic residues" evidence="2">
    <location>
        <begin position="149"/>
        <end position="167"/>
    </location>
</feature>
<keyword evidence="5" id="KW-1185">Reference proteome</keyword>
<feature type="domain" description="CCHC-type" evidence="3">
    <location>
        <begin position="9"/>
        <end position="24"/>
    </location>
</feature>
<dbReference type="InterPro" id="IPR036875">
    <property type="entry name" value="Znf_CCHC_sf"/>
</dbReference>
<organism evidence="4 5">
    <name type="scientific">Riccia fluitans</name>
    <dbReference type="NCBI Taxonomy" id="41844"/>
    <lineage>
        <taxon>Eukaryota</taxon>
        <taxon>Viridiplantae</taxon>
        <taxon>Streptophyta</taxon>
        <taxon>Embryophyta</taxon>
        <taxon>Marchantiophyta</taxon>
        <taxon>Marchantiopsida</taxon>
        <taxon>Marchantiidae</taxon>
        <taxon>Marchantiales</taxon>
        <taxon>Ricciaceae</taxon>
        <taxon>Riccia</taxon>
    </lineage>
</organism>
<proteinExistence type="predicted"/>
<dbReference type="InterPro" id="IPR001878">
    <property type="entry name" value="Znf_CCHC"/>
</dbReference>
<feature type="compositionally biased region" description="Basic residues" evidence="2">
    <location>
        <begin position="125"/>
        <end position="137"/>
    </location>
</feature>
<feature type="region of interest" description="Disordered" evidence="2">
    <location>
        <begin position="60"/>
        <end position="167"/>
    </location>
</feature>
<evidence type="ECO:0000256" key="2">
    <source>
        <dbReference type="SAM" id="MobiDB-lite"/>
    </source>
</evidence>
<evidence type="ECO:0000259" key="3">
    <source>
        <dbReference type="PROSITE" id="PS50158"/>
    </source>
</evidence>
<protein>
    <recommendedName>
        <fullName evidence="3">CCHC-type domain-containing protein</fullName>
    </recommendedName>
</protein>
<gene>
    <name evidence="4" type="ORF">R1flu_019504</name>
</gene>
<dbReference type="AlphaFoldDB" id="A0ABD1ZIU8"/>
<name>A0ABD1ZIU8_9MARC</name>
<comment type="caution">
    <text evidence="4">The sequence shown here is derived from an EMBL/GenBank/DDBJ whole genome shotgun (WGS) entry which is preliminary data.</text>
</comment>
<dbReference type="EMBL" id="JBHFFA010000001">
    <property type="protein sequence ID" value="KAL2651376.1"/>
    <property type="molecule type" value="Genomic_DNA"/>
</dbReference>
<dbReference type="PROSITE" id="PS50158">
    <property type="entry name" value="ZF_CCHC"/>
    <property type="match status" value="1"/>
</dbReference>
<keyword evidence="1" id="KW-0862">Zinc</keyword>
<sequence>MQQGYDPLCQNCHAPGHTAPQCPKPMIPRPKVQFVEVPSTSGPKTTPDVNVQTIGWEMAPIVAKEQPRSDARPSDLTPTLDPYCIPDEESGSERWPSESEWMVNQVTTQSKKRGDSPSKKPSSSRGRRKESRPRKADKKIDSSTSDSPPKTKLEERNTYKDDISDLI</sequence>
<dbReference type="SUPFAM" id="SSF57756">
    <property type="entry name" value="Retrovirus zinc finger-like domains"/>
    <property type="match status" value="1"/>
</dbReference>
<accession>A0ABD1ZIU8</accession>
<evidence type="ECO:0000256" key="1">
    <source>
        <dbReference type="PROSITE-ProRule" id="PRU00047"/>
    </source>
</evidence>
<keyword evidence="1" id="KW-0863">Zinc-finger</keyword>
<reference evidence="4 5" key="1">
    <citation type="submission" date="2024-09" db="EMBL/GenBank/DDBJ databases">
        <title>Chromosome-scale assembly of Riccia fluitans.</title>
        <authorList>
            <person name="Paukszto L."/>
            <person name="Sawicki J."/>
            <person name="Karawczyk K."/>
            <person name="Piernik-Szablinska J."/>
            <person name="Szczecinska M."/>
            <person name="Mazdziarz M."/>
        </authorList>
    </citation>
    <scope>NUCLEOTIDE SEQUENCE [LARGE SCALE GENOMIC DNA]</scope>
    <source>
        <strain evidence="4">Rf_01</strain>
        <tissue evidence="4">Aerial parts of the thallus</tissue>
    </source>
</reference>
<dbReference type="Proteomes" id="UP001605036">
    <property type="component" value="Unassembled WGS sequence"/>
</dbReference>
<dbReference type="GO" id="GO:0008270">
    <property type="term" value="F:zinc ion binding"/>
    <property type="evidence" value="ECO:0007669"/>
    <property type="project" value="UniProtKB-KW"/>
</dbReference>
<evidence type="ECO:0000313" key="5">
    <source>
        <dbReference type="Proteomes" id="UP001605036"/>
    </source>
</evidence>
<evidence type="ECO:0000313" key="4">
    <source>
        <dbReference type="EMBL" id="KAL2651376.1"/>
    </source>
</evidence>
<keyword evidence="1" id="KW-0479">Metal-binding</keyword>